<dbReference type="CDD" id="cd17470">
    <property type="entry name" value="T3SS_Flik_C"/>
    <property type="match status" value="1"/>
</dbReference>
<accession>A0ABX2IVN6</accession>
<dbReference type="InterPro" id="IPR038610">
    <property type="entry name" value="FliK-like_C_sf"/>
</dbReference>
<feature type="compositionally biased region" description="Polar residues" evidence="1">
    <location>
        <begin position="439"/>
        <end position="452"/>
    </location>
</feature>
<feature type="region of interest" description="Disordered" evidence="1">
    <location>
        <begin position="48"/>
        <end position="71"/>
    </location>
</feature>
<dbReference type="EMBL" id="JABUFE010000014">
    <property type="protein sequence ID" value="NSX56565.1"/>
    <property type="molecule type" value="Genomic_DNA"/>
</dbReference>
<evidence type="ECO:0000313" key="4">
    <source>
        <dbReference type="Proteomes" id="UP000777935"/>
    </source>
</evidence>
<reference evidence="3 4" key="1">
    <citation type="submission" date="2020-06" db="EMBL/GenBank/DDBJ databases">
        <title>Sulfitobacter algicola sp. nov., isolated from green algae.</title>
        <authorList>
            <person name="Wang C."/>
        </authorList>
    </citation>
    <scope>NUCLEOTIDE SEQUENCE [LARGE SCALE GENOMIC DNA]</scope>
    <source>
        <strain evidence="3 4">1151</strain>
    </source>
</reference>
<gene>
    <name evidence="3" type="ORF">HRQ87_17395</name>
</gene>
<name>A0ABX2IVN6_9RHOB</name>
<evidence type="ECO:0000256" key="1">
    <source>
        <dbReference type="SAM" id="MobiDB-lite"/>
    </source>
</evidence>
<feature type="domain" description="Flagellar hook-length control protein-like C-terminal" evidence="2">
    <location>
        <begin position="376"/>
        <end position="445"/>
    </location>
</feature>
<organism evidence="3 4">
    <name type="scientific">Parasulfitobacter algicola</name>
    <dbReference type="NCBI Taxonomy" id="2614809"/>
    <lineage>
        <taxon>Bacteria</taxon>
        <taxon>Pseudomonadati</taxon>
        <taxon>Pseudomonadota</taxon>
        <taxon>Alphaproteobacteria</taxon>
        <taxon>Rhodobacterales</taxon>
        <taxon>Roseobacteraceae</taxon>
        <taxon>Parasulfitobacter</taxon>
    </lineage>
</organism>
<sequence>MYFEMRHSLIAPTNPPQTADVGLTASIEGDSTSFISFMTDDIAEAVTDDPSTKLAQQEDPIGPDDSETENADVETEIEALTAMFSAPDASNEIQKENSEIPWLDASDGKTSTDTNVMDMPDANVILTSGVATPQATPMPTEASEVVQPALAHGLQNAPLTPKAQPFVADNGKSDVTKAIIDSVPQDRRKSVDNLIALPQTKPPLTAQPMPAEPAIVAKGPETASVDAVDIQARDVPKTPVAIKTDPALVLAAPMAAAVSQVLAKKTDQNTKLIEIKTPDAPLQIPSPQTKDYAVAANPVENFLQKVPDISGIMADIPSFIATDFEGFDKGTAPSLTSSSETVVTTHRGFETRLNVPELPKFVAAQMADAARGASDNIIELQLNPEELGRVRMTLTTQDTGLTMVLQIERPETLELMRRNIEALSQEFKNMGYTDISFDFGQNENTSGDQQDTPTPPSYQGEFDDSSDAVRVTLSTVTDGLDLRL</sequence>
<proteinExistence type="predicted"/>
<keyword evidence="4" id="KW-1185">Reference proteome</keyword>
<dbReference type="RefSeq" id="WP_174139718.1">
    <property type="nucleotide sequence ID" value="NZ_JABUFE010000014.1"/>
</dbReference>
<keyword evidence="3" id="KW-0282">Flagellum</keyword>
<keyword evidence="3" id="KW-0966">Cell projection</keyword>
<protein>
    <submittedName>
        <fullName evidence="3">Flagellar hook-length control protein FliK</fullName>
    </submittedName>
</protein>
<keyword evidence="3" id="KW-0969">Cilium</keyword>
<dbReference type="Pfam" id="PF02120">
    <property type="entry name" value="Flg_hook"/>
    <property type="match status" value="1"/>
</dbReference>
<feature type="region of interest" description="Disordered" evidence="1">
    <location>
        <begin position="438"/>
        <end position="464"/>
    </location>
</feature>
<feature type="compositionally biased region" description="Acidic residues" evidence="1">
    <location>
        <begin position="61"/>
        <end position="71"/>
    </location>
</feature>
<evidence type="ECO:0000259" key="2">
    <source>
        <dbReference type="Pfam" id="PF02120"/>
    </source>
</evidence>
<dbReference type="InterPro" id="IPR021136">
    <property type="entry name" value="Flagellar_hook_control-like_C"/>
</dbReference>
<evidence type="ECO:0000313" key="3">
    <source>
        <dbReference type="EMBL" id="NSX56565.1"/>
    </source>
</evidence>
<comment type="caution">
    <text evidence="3">The sequence shown here is derived from an EMBL/GenBank/DDBJ whole genome shotgun (WGS) entry which is preliminary data.</text>
</comment>
<dbReference type="Proteomes" id="UP000777935">
    <property type="component" value="Unassembled WGS sequence"/>
</dbReference>
<dbReference type="Gene3D" id="3.30.750.140">
    <property type="match status" value="1"/>
</dbReference>